<feature type="chain" id="PRO_5040938324" description="DUF4189 domain-containing protein" evidence="1">
    <location>
        <begin position="29"/>
        <end position="156"/>
    </location>
</feature>
<accession>A0A9W4E9C1</accession>
<keyword evidence="3" id="KW-1185">Reference proteome</keyword>
<gene>
    <name evidence="2" type="ORF">SCOCK_40068</name>
</gene>
<reference evidence="2" key="1">
    <citation type="submission" date="2021-05" db="EMBL/GenBank/DDBJ databases">
        <authorList>
            <person name="Arsene-Ploetze F."/>
        </authorList>
    </citation>
    <scope>NUCLEOTIDE SEQUENCE</scope>
    <source>
        <strain evidence="2">DSM 42138</strain>
    </source>
</reference>
<name>A0A9W4E9C1_9ACTN</name>
<dbReference type="EMBL" id="CAJSLV010000070">
    <property type="protein sequence ID" value="CAG6396148.1"/>
    <property type="molecule type" value="Genomic_DNA"/>
</dbReference>
<comment type="caution">
    <text evidence="2">The sequence shown here is derived from an EMBL/GenBank/DDBJ whole genome shotgun (WGS) entry which is preliminary data.</text>
</comment>
<evidence type="ECO:0000256" key="1">
    <source>
        <dbReference type="SAM" id="SignalP"/>
    </source>
</evidence>
<protein>
    <recommendedName>
        <fullName evidence="4">DUF4189 domain-containing protein</fullName>
    </recommendedName>
</protein>
<evidence type="ECO:0000313" key="2">
    <source>
        <dbReference type="EMBL" id="CAG6396148.1"/>
    </source>
</evidence>
<dbReference type="Proteomes" id="UP001152519">
    <property type="component" value="Unassembled WGS sequence"/>
</dbReference>
<feature type="signal peptide" evidence="1">
    <location>
        <begin position="1"/>
        <end position="28"/>
    </location>
</feature>
<evidence type="ECO:0008006" key="4">
    <source>
        <dbReference type="Google" id="ProtNLM"/>
    </source>
</evidence>
<dbReference type="RefSeq" id="WP_251494034.1">
    <property type="nucleotide sequence ID" value="NZ_CAJSLV010000070.1"/>
</dbReference>
<evidence type="ECO:0000313" key="3">
    <source>
        <dbReference type="Proteomes" id="UP001152519"/>
    </source>
</evidence>
<keyword evidence="1" id="KW-0732">Signal</keyword>
<organism evidence="2 3">
    <name type="scientific">Actinacidiphila cocklensis</name>
    <dbReference type="NCBI Taxonomy" id="887465"/>
    <lineage>
        <taxon>Bacteria</taxon>
        <taxon>Bacillati</taxon>
        <taxon>Actinomycetota</taxon>
        <taxon>Actinomycetes</taxon>
        <taxon>Kitasatosporales</taxon>
        <taxon>Streptomycetaceae</taxon>
        <taxon>Actinacidiphila</taxon>
    </lineage>
</organism>
<sequence length="156" mass="15835">MLNRRVASVLVGAAAVIAPVAITAPAQAAAPSSAKPSVVRPMVLTAAIGANGTSARCQATGKRACFFAGPSVGSTYAIWSTSSSSQDLTGYYFGSSGTGENTAVYHMAQALACSTYAPNSCTVYAGYSYAGNSDHESHGQVGKLAYTNKAAYSFVV</sequence>
<dbReference type="AlphaFoldDB" id="A0A9W4E9C1"/>
<proteinExistence type="predicted"/>